<dbReference type="PROSITE" id="PS51257">
    <property type="entry name" value="PROKAR_LIPOPROTEIN"/>
    <property type="match status" value="1"/>
</dbReference>
<dbReference type="Gene3D" id="3.40.190.10">
    <property type="entry name" value="Periplasmic binding protein-like II"/>
    <property type="match status" value="1"/>
</dbReference>
<dbReference type="PANTHER" id="PTHR42928">
    <property type="entry name" value="TRICARBOXYLATE-BINDING PROTEIN"/>
    <property type="match status" value="1"/>
</dbReference>
<protein>
    <submittedName>
        <fullName evidence="3">Tripartite tricarboxylate transporter substrate binding protein</fullName>
    </submittedName>
</protein>
<dbReference type="PIRSF" id="PIRSF017082">
    <property type="entry name" value="YflP"/>
    <property type="match status" value="1"/>
</dbReference>
<dbReference type="RefSeq" id="WP_246600816.1">
    <property type="nucleotide sequence ID" value="NZ_JAHTBN010000010.1"/>
</dbReference>
<dbReference type="Proteomes" id="UP001595848">
    <property type="component" value="Unassembled WGS sequence"/>
</dbReference>
<organism evidence="3 4">
    <name type="scientific">Candidimonas humi</name>
    <dbReference type="NCBI Taxonomy" id="683355"/>
    <lineage>
        <taxon>Bacteria</taxon>
        <taxon>Pseudomonadati</taxon>
        <taxon>Pseudomonadota</taxon>
        <taxon>Betaproteobacteria</taxon>
        <taxon>Burkholderiales</taxon>
        <taxon>Alcaligenaceae</taxon>
        <taxon>Candidimonas</taxon>
    </lineage>
</organism>
<dbReference type="PANTHER" id="PTHR42928:SF5">
    <property type="entry name" value="BLR1237 PROTEIN"/>
    <property type="match status" value="1"/>
</dbReference>
<keyword evidence="4" id="KW-1185">Reference proteome</keyword>
<dbReference type="Pfam" id="PF03401">
    <property type="entry name" value="TctC"/>
    <property type="match status" value="1"/>
</dbReference>
<feature type="signal peptide" evidence="2">
    <location>
        <begin position="1"/>
        <end position="28"/>
    </location>
</feature>
<dbReference type="InterPro" id="IPR042100">
    <property type="entry name" value="Bug_dom1"/>
</dbReference>
<sequence>MHQRHRAIAPGMLAAATLACAFAGTAQAAAPYPTHPITIVIPFSAGGDSDLAARNLASHVSKYVGAAMVPLNKAGANGAIGSQFAHDASPDGYTLLLARVGSQAVLPALQKSLTYRWNDFTFLGLLDLNPMACVVNAKSPYHKLSDLVADIKAHPGKLNYSTSGPATVLNLAAQTLLSAAGLPKTAATQIPYKGGGDATTAVIAGQVDFSCNNLTSLVGPIQGGRLRALVTTSPQRLRDLPDVPTAREVHYPQLESVNGWSALYGPPGLPQQVQKKWTQALTDLSKDKSWIQAEERLGSVPHVLSAQATHKYVADQYAFYSQLGKKLGLELK</sequence>
<reference evidence="4" key="1">
    <citation type="journal article" date="2019" name="Int. J. Syst. Evol. Microbiol.">
        <title>The Global Catalogue of Microorganisms (GCM) 10K type strain sequencing project: providing services to taxonomists for standard genome sequencing and annotation.</title>
        <authorList>
            <consortium name="The Broad Institute Genomics Platform"/>
            <consortium name="The Broad Institute Genome Sequencing Center for Infectious Disease"/>
            <person name="Wu L."/>
            <person name="Ma J."/>
        </authorList>
    </citation>
    <scope>NUCLEOTIDE SEQUENCE [LARGE SCALE GENOMIC DNA]</scope>
    <source>
        <strain evidence="4">LMG 24813</strain>
    </source>
</reference>
<proteinExistence type="inferred from homology"/>
<feature type="chain" id="PRO_5045809636" evidence="2">
    <location>
        <begin position="29"/>
        <end position="332"/>
    </location>
</feature>
<dbReference type="InterPro" id="IPR005064">
    <property type="entry name" value="BUG"/>
</dbReference>
<evidence type="ECO:0000313" key="3">
    <source>
        <dbReference type="EMBL" id="MFC4202371.1"/>
    </source>
</evidence>
<dbReference type="EMBL" id="JBHSBV010000005">
    <property type="protein sequence ID" value="MFC4202371.1"/>
    <property type="molecule type" value="Genomic_DNA"/>
</dbReference>
<evidence type="ECO:0000256" key="1">
    <source>
        <dbReference type="ARBA" id="ARBA00006987"/>
    </source>
</evidence>
<dbReference type="SUPFAM" id="SSF53850">
    <property type="entry name" value="Periplasmic binding protein-like II"/>
    <property type="match status" value="1"/>
</dbReference>
<name>A0ABV8P1C4_9BURK</name>
<accession>A0ABV8P1C4</accession>
<evidence type="ECO:0000256" key="2">
    <source>
        <dbReference type="SAM" id="SignalP"/>
    </source>
</evidence>
<dbReference type="CDD" id="cd07012">
    <property type="entry name" value="PBP2_Bug_TTT"/>
    <property type="match status" value="1"/>
</dbReference>
<comment type="similarity">
    <text evidence="1">Belongs to the UPF0065 (bug) family.</text>
</comment>
<comment type="caution">
    <text evidence="3">The sequence shown here is derived from an EMBL/GenBank/DDBJ whole genome shotgun (WGS) entry which is preliminary data.</text>
</comment>
<keyword evidence="2" id="KW-0732">Signal</keyword>
<evidence type="ECO:0000313" key="4">
    <source>
        <dbReference type="Proteomes" id="UP001595848"/>
    </source>
</evidence>
<gene>
    <name evidence="3" type="ORF">ACFOY1_15550</name>
</gene>
<dbReference type="Gene3D" id="3.40.190.150">
    <property type="entry name" value="Bordetella uptake gene, domain 1"/>
    <property type="match status" value="1"/>
</dbReference>